<sequence>MEGGARAWLEPVADEAHEGHRIVLNLTIATVFERAIARSRLTFLVSLLVPLTLLYGATASWHLHDFDVLTNIVSAWHLGNTGSPVLPGYEHLARPPFEGFMGSFMEAPGGTVSKYPPGAALLAAPLYALTPGDLALETIANAARPDLETEIPWPPVWPSTLVAVLATALAMSLLGLTFLEQGTVREAWMATWVAALGTSAWSVASDALFMHGPAMLWIALGVYLSSRQRYWGSGLAFGAAVLTRPHTAVIPAAVGLGLGAYGRRMTPIVRVGLASSLGVLALLTYNGLTFGRWSVLGGYGAVFAEKLVTPETRSFLDNLLGGLFDPFQGFLVLSPFLLLLVPGLWPAWRRSDPWVRGAAIGGLIYLLLQFKMNRYNPANATLYRYPLEALTASAPLWFAAYRYWLKARWQRRGWRLLFKVAVLLAIGAQGMAIWLF</sequence>
<name>A0AAJ0UIH1_HALSE</name>
<feature type="transmembrane region" description="Helical" evidence="1">
    <location>
        <begin position="354"/>
        <end position="370"/>
    </location>
</feature>
<feature type="transmembrane region" description="Helical" evidence="1">
    <location>
        <begin position="156"/>
        <end position="179"/>
    </location>
</feature>
<keyword evidence="1" id="KW-1133">Transmembrane helix</keyword>
<feature type="transmembrane region" description="Helical" evidence="1">
    <location>
        <begin position="230"/>
        <end position="256"/>
    </location>
</feature>
<evidence type="ECO:0000313" key="3">
    <source>
        <dbReference type="Proteomes" id="UP001296967"/>
    </source>
</evidence>
<protein>
    <submittedName>
        <fullName evidence="2">Uncharacterized protein</fullName>
    </submittedName>
</protein>
<evidence type="ECO:0000313" key="2">
    <source>
        <dbReference type="EMBL" id="MBK5931132.1"/>
    </source>
</evidence>
<feature type="transmembrane region" description="Helical" evidence="1">
    <location>
        <begin position="41"/>
        <end position="63"/>
    </location>
</feature>
<reference evidence="2" key="1">
    <citation type="submission" date="2017-05" db="EMBL/GenBank/DDBJ databases">
        <authorList>
            <person name="Imhoff J.F."/>
            <person name="Rahn T."/>
            <person name="Kuenzel S."/>
            <person name="Neulinger S.C."/>
        </authorList>
    </citation>
    <scope>NUCLEOTIDE SEQUENCE</scope>
    <source>
        <strain evidence="2">DSM 4395</strain>
    </source>
</reference>
<feature type="transmembrane region" description="Helical" evidence="1">
    <location>
        <begin position="268"/>
        <end position="288"/>
    </location>
</feature>
<feature type="transmembrane region" description="Helical" evidence="1">
    <location>
        <begin position="382"/>
        <end position="404"/>
    </location>
</feature>
<dbReference type="Proteomes" id="UP001296967">
    <property type="component" value="Unassembled WGS sequence"/>
</dbReference>
<evidence type="ECO:0000256" key="1">
    <source>
        <dbReference type="SAM" id="Phobius"/>
    </source>
</evidence>
<gene>
    <name evidence="2" type="ORF">CCR82_11505</name>
</gene>
<feature type="transmembrane region" description="Helical" evidence="1">
    <location>
        <begin position="191"/>
        <end position="210"/>
    </location>
</feature>
<accession>A0AAJ0UIH1</accession>
<organism evidence="2 3">
    <name type="scientific">Halochromatium salexigens</name>
    <name type="common">Chromatium salexigens</name>
    <dbReference type="NCBI Taxonomy" id="49447"/>
    <lineage>
        <taxon>Bacteria</taxon>
        <taxon>Pseudomonadati</taxon>
        <taxon>Pseudomonadota</taxon>
        <taxon>Gammaproteobacteria</taxon>
        <taxon>Chromatiales</taxon>
        <taxon>Chromatiaceae</taxon>
        <taxon>Halochromatium</taxon>
    </lineage>
</organism>
<keyword evidence="3" id="KW-1185">Reference proteome</keyword>
<feature type="transmembrane region" description="Helical" evidence="1">
    <location>
        <begin position="416"/>
        <end position="435"/>
    </location>
</feature>
<proteinExistence type="predicted"/>
<dbReference type="EMBL" id="NHSF01000059">
    <property type="protein sequence ID" value="MBK5931132.1"/>
    <property type="molecule type" value="Genomic_DNA"/>
</dbReference>
<comment type="caution">
    <text evidence="2">The sequence shown here is derived from an EMBL/GenBank/DDBJ whole genome shotgun (WGS) entry which is preliminary data.</text>
</comment>
<feature type="transmembrane region" description="Helical" evidence="1">
    <location>
        <begin position="327"/>
        <end position="347"/>
    </location>
</feature>
<reference evidence="2" key="2">
    <citation type="journal article" date="2020" name="Microorganisms">
        <title>Osmotic Adaptation and Compatible Solute Biosynthesis of Phototrophic Bacteria as Revealed from Genome Analyses.</title>
        <authorList>
            <person name="Imhoff J.F."/>
            <person name="Rahn T."/>
            <person name="Kunzel S."/>
            <person name="Keller A."/>
            <person name="Neulinger S.C."/>
        </authorList>
    </citation>
    <scope>NUCLEOTIDE SEQUENCE</scope>
    <source>
        <strain evidence="2">DSM 4395</strain>
    </source>
</reference>
<keyword evidence="1" id="KW-0812">Transmembrane</keyword>
<keyword evidence="1" id="KW-0472">Membrane</keyword>
<dbReference type="AlphaFoldDB" id="A0AAJ0UIH1"/>